<dbReference type="GO" id="GO:0000976">
    <property type="term" value="F:transcription cis-regulatory region binding"/>
    <property type="evidence" value="ECO:0007669"/>
    <property type="project" value="TreeGrafter"/>
</dbReference>
<keyword evidence="6" id="KW-1185">Reference proteome</keyword>
<dbReference type="InterPro" id="IPR036770">
    <property type="entry name" value="Ankyrin_rpt-contain_sf"/>
</dbReference>
<evidence type="ECO:0000256" key="1">
    <source>
        <dbReference type="ARBA" id="ARBA00022737"/>
    </source>
</evidence>
<dbReference type="Pfam" id="PF00023">
    <property type="entry name" value="Ank"/>
    <property type="match status" value="1"/>
</dbReference>
<dbReference type="InterPro" id="IPR002110">
    <property type="entry name" value="Ankyrin_rpt"/>
</dbReference>
<evidence type="ECO:0000256" key="2">
    <source>
        <dbReference type="ARBA" id="ARBA00023043"/>
    </source>
</evidence>
<dbReference type="VEuPathDB" id="TrichDB:TRFO_09566"/>
<name>A0A1J4JDQ1_9EUKA</name>
<dbReference type="InterPro" id="IPR050663">
    <property type="entry name" value="Ankyrin-SOCS_Box"/>
</dbReference>
<dbReference type="PROSITE" id="PS50297">
    <property type="entry name" value="ANK_REP_REGION"/>
    <property type="match status" value="3"/>
</dbReference>
<dbReference type="GeneID" id="94829637"/>
<dbReference type="SUPFAM" id="SSF48403">
    <property type="entry name" value="Ankyrin repeat"/>
    <property type="match status" value="2"/>
</dbReference>
<evidence type="ECO:0000256" key="3">
    <source>
        <dbReference type="PROSITE-ProRule" id="PRU00023"/>
    </source>
</evidence>
<dbReference type="AlphaFoldDB" id="A0A1J4JDQ1"/>
<dbReference type="PANTHER" id="PTHR24193">
    <property type="entry name" value="ANKYRIN REPEAT PROTEIN"/>
    <property type="match status" value="1"/>
</dbReference>
<feature type="domain" description="DUF3447" evidence="4">
    <location>
        <begin position="253"/>
        <end position="327"/>
    </location>
</feature>
<dbReference type="Gene3D" id="1.25.40.20">
    <property type="entry name" value="Ankyrin repeat-containing domain"/>
    <property type="match status" value="1"/>
</dbReference>
<proteinExistence type="predicted"/>
<comment type="caution">
    <text evidence="5">The sequence shown here is derived from an EMBL/GenBank/DDBJ whole genome shotgun (WGS) entry which is preliminary data.</text>
</comment>
<keyword evidence="2 3" id="KW-0040">ANK repeat</keyword>
<evidence type="ECO:0000313" key="6">
    <source>
        <dbReference type="Proteomes" id="UP000179807"/>
    </source>
</evidence>
<evidence type="ECO:0000259" key="4">
    <source>
        <dbReference type="Pfam" id="PF11929"/>
    </source>
</evidence>
<organism evidence="5 6">
    <name type="scientific">Tritrichomonas foetus</name>
    <dbReference type="NCBI Taxonomy" id="1144522"/>
    <lineage>
        <taxon>Eukaryota</taxon>
        <taxon>Metamonada</taxon>
        <taxon>Parabasalia</taxon>
        <taxon>Tritrichomonadida</taxon>
        <taxon>Tritrichomonadidae</taxon>
        <taxon>Tritrichomonas</taxon>
    </lineage>
</organism>
<keyword evidence="1" id="KW-0677">Repeat</keyword>
<dbReference type="EMBL" id="MLAK01001126">
    <property type="protein sequence ID" value="OHS97282.1"/>
    <property type="molecule type" value="Genomic_DNA"/>
</dbReference>
<evidence type="ECO:0000313" key="5">
    <source>
        <dbReference type="EMBL" id="OHS97282.1"/>
    </source>
</evidence>
<dbReference type="GO" id="GO:0045944">
    <property type="term" value="P:positive regulation of transcription by RNA polymerase II"/>
    <property type="evidence" value="ECO:0007669"/>
    <property type="project" value="TreeGrafter"/>
</dbReference>
<dbReference type="OrthoDB" id="1577640at2759"/>
<dbReference type="GO" id="GO:0005634">
    <property type="term" value="C:nucleus"/>
    <property type="evidence" value="ECO:0007669"/>
    <property type="project" value="TreeGrafter"/>
</dbReference>
<feature type="repeat" description="ANK" evidence="3">
    <location>
        <begin position="546"/>
        <end position="566"/>
    </location>
</feature>
<accession>A0A1J4JDQ1</accession>
<protein>
    <recommendedName>
        <fullName evidence="4">DUF3447 domain-containing protein</fullName>
    </recommendedName>
</protein>
<dbReference type="Proteomes" id="UP000179807">
    <property type="component" value="Unassembled WGS sequence"/>
</dbReference>
<dbReference type="PROSITE" id="PS50088">
    <property type="entry name" value="ANK_REPEAT"/>
    <property type="match status" value="3"/>
</dbReference>
<dbReference type="RefSeq" id="XP_068350419.1">
    <property type="nucleotide sequence ID" value="XM_068494933.1"/>
</dbReference>
<sequence>MVAFSTGVPFFLIKLTFKNIIMIDDIFAYSNELQEILDNIDDSEINNAKDLIDKSNYQSSQIIFRLILSLLDSAAFVRPFKIKLYVELIEYIHPSISSFFSSDELTKIVTHNTLRLILVKHKLLDLHSFINIDSIDNSQFTFFAQEIYENHLYNASEESDLLNIINNLSKDHDQLRLEGVNDKNIARIIRMDNIDEFQDYVSSKNVSFDSPIPRSLYETNLLLLKDLHMPTFIEYAAFCSSIQIFRYLILNEAKLTKSVSKYAAASGNCDIIHILENHSVKFETECINYAALFHQNAIFDYLKDTIRIPFNEETLIFSIFSRNFYTFSIVFEHFIHDTLICEHGLYHAIKSGNLEFTQHIINNVSGIDLNKVNPSNEENFLHTAASAGSSEIVQLLLETGKVDPYIRGSYNQTAVHFAAIVGYADVLKLLIETNMFDINDQEIFGSTAIHLAAKHGKTKAVEYLVTVDGIDINIKNHDHCTALRYATYNNYVDVARILLSMPNIDFKEKSSGMQNILHLAARTGAFEIAKLVTQKENVDLNAKGVLGYTALHWAAQEGFINIVKLLCSLDGIDINSRDKRKNTPFHKAFERGKDKIVEYLLSLKGIDVEARNVDNLTPFEISMRSKMKKNELIQ</sequence>
<reference evidence="5" key="1">
    <citation type="submission" date="2016-10" db="EMBL/GenBank/DDBJ databases">
        <authorList>
            <person name="Benchimol M."/>
            <person name="Almeida L.G."/>
            <person name="Vasconcelos A.T."/>
            <person name="Perreira-Neves A."/>
            <person name="Rosa I.A."/>
            <person name="Tasca T."/>
            <person name="Bogo M.R."/>
            <person name="de Souza W."/>
        </authorList>
    </citation>
    <scope>NUCLEOTIDE SEQUENCE [LARGE SCALE GENOMIC DNA]</scope>
    <source>
        <strain evidence="5">K</strain>
    </source>
</reference>
<feature type="repeat" description="ANK" evidence="3">
    <location>
        <begin position="444"/>
        <end position="477"/>
    </location>
</feature>
<dbReference type="InterPro" id="IPR020683">
    <property type="entry name" value="DUF3447"/>
</dbReference>
<dbReference type="SMART" id="SM00248">
    <property type="entry name" value="ANK"/>
    <property type="match status" value="9"/>
</dbReference>
<dbReference type="PANTHER" id="PTHR24193:SF121">
    <property type="entry name" value="ADA2A-CONTAINING COMPLEX COMPONENT 3, ISOFORM D"/>
    <property type="match status" value="1"/>
</dbReference>
<dbReference type="Pfam" id="PF12796">
    <property type="entry name" value="Ank_2"/>
    <property type="match status" value="2"/>
</dbReference>
<feature type="repeat" description="ANK" evidence="3">
    <location>
        <begin position="376"/>
        <end position="400"/>
    </location>
</feature>
<dbReference type="Pfam" id="PF13857">
    <property type="entry name" value="Ank_5"/>
    <property type="match status" value="1"/>
</dbReference>
<dbReference type="Pfam" id="PF11929">
    <property type="entry name" value="DUF3447"/>
    <property type="match status" value="1"/>
</dbReference>
<gene>
    <name evidence="5" type="ORF">TRFO_09566</name>
</gene>